<dbReference type="Gene3D" id="1.10.150.690">
    <property type="entry name" value="DUF2063"/>
    <property type="match status" value="1"/>
</dbReference>
<name>A0ABW8YQH1_9SPHN</name>
<sequence length="253" mass="28752">MTQLAAAQRRMHATLIHPLADPNAASTLFRSGGRLGPSAGLAIYQRGYFLRIAACMREQFPALCHALGRALFDDFVADYIRDCPPERHTLYDLGRRFPAWLQANRPEPQARERWVEFMIDLAEFEYALFSMFDMAGHEGKPFATRDTPDRDLRLQPAFALGRYGFPVAAYYHAVRRGEAPRLPIPSPTHVALVRRDYRIRTVLLTPGHYTQLRALQSGEPITFSAERERWIDWGFFVTDPGGSVEKLASSPED</sequence>
<feature type="domain" description="Putative DNA-binding" evidence="1">
    <location>
        <begin position="8"/>
        <end position="101"/>
    </location>
</feature>
<dbReference type="GO" id="GO:0003677">
    <property type="term" value="F:DNA binding"/>
    <property type="evidence" value="ECO:0007669"/>
    <property type="project" value="UniProtKB-KW"/>
</dbReference>
<evidence type="ECO:0000313" key="3">
    <source>
        <dbReference type="Proteomes" id="UP001629244"/>
    </source>
</evidence>
<reference evidence="2 3" key="1">
    <citation type="submission" date="2024-06" db="EMBL/GenBank/DDBJ databases">
        <authorList>
            <person name="Kaempfer P."/>
            <person name="Viver T."/>
        </authorList>
    </citation>
    <scope>NUCLEOTIDE SEQUENCE [LARGE SCALE GENOMIC DNA]</scope>
    <source>
        <strain evidence="2 3">ST-64</strain>
    </source>
</reference>
<dbReference type="RefSeq" id="WP_408078998.1">
    <property type="nucleotide sequence ID" value="NZ_JBELQC010000002.1"/>
</dbReference>
<gene>
    <name evidence="2" type="ORF">ABS767_12955</name>
</gene>
<dbReference type="InterPro" id="IPR018640">
    <property type="entry name" value="DUF2063"/>
</dbReference>
<comment type="caution">
    <text evidence="2">The sequence shown here is derived from an EMBL/GenBank/DDBJ whole genome shotgun (WGS) entry which is preliminary data.</text>
</comment>
<accession>A0ABW8YQH1</accession>
<evidence type="ECO:0000313" key="2">
    <source>
        <dbReference type="EMBL" id="MFL9841877.1"/>
    </source>
</evidence>
<keyword evidence="2" id="KW-0238">DNA-binding</keyword>
<protein>
    <submittedName>
        <fullName evidence="2">DNA-binding domain-containing protein</fullName>
    </submittedName>
</protein>
<proteinExistence type="predicted"/>
<organism evidence="2 3">
    <name type="scientific">Sphingomonas plantiphila</name>
    <dbReference type="NCBI Taxonomy" id="3163295"/>
    <lineage>
        <taxon>Bacteria</taxon>
        <taxon>Pseudomonadati</taxon>
        <taxon>Pseudomonadota</taxon>
        <taxon>Alphaproteobacteria</taxon>
        <taxon>Sphingomonadales</taxon>
        <taxon>Sphingomonadaceae</taxon>
        <taxon>Sphingomonas</taxon>
    </lineage>
</organism>
<evidence type="ECO:0000259" key="1">
    <source>
        <dbReference type="Pfam" id="PF09836"/>
    </source>
</evidence>
<dbReference type="Proteomes" id="UP001629244">
    <property type="component" value="Unassembled WGS sequence"/>
</dbReference>
<dbReference type="InterPro" id="IPR044922">
    <property type="entry name" value="DUF2063_N_sf"/>
</dbReference>
<keyword evidence="3" id="KW-1185">Reference proteome</keyword>
<dbReference type="Pfam" id="PF09836">
    <property type="entry name" value="DUF2063"/>
    <property type="match status" value="1"/>
</dbReference>
<dbReference type="EMBL" id="JBELQC010000002">
    <property type="protein sequence ID" value="MFL9841877.1"/>
    <property type="molecule type" value="Genomic_DNA"/>
</dbReference>